<dbReference type="Pfam" id="PF20772">
    <property type="entry name" value="TACO1_YebC_N"/>
    <property type="match status" value="1"/>
</dbReference>
<name>E1QM07_DESB2</name>
<dbReference type="eggNOG" id="COG0217">
    <property type="taxonomic scope" value="Bacteria"/>
</dbReference>
<dbReference type="InterPro" id="IPR002876">
    <property type="entry name" value="Transcrip_reg_TACO1-like"/>
</dbReference>
<dbReference type="GO" id="GO:0003677">
    <property type="term" value="F:DNA binding"/>
    <property type="evidence" value="ECO:0007669"/>
    <property type="project" value="UniProtKB-UniRule"/>
</dbReference>
<organism evidence="9 10">
    <name type="scientific">Desulfarculus baarsii (strain ATCC 33931 / DSM 2075 / LMG 7858 / VKM B-1802 / 2st14)</name>
    <dbReference type="NCBI Taxonomy" id="644282"/>
    <lineage>
        <taxon>Bacteria</taxon>
        <taxon>Pseudomonadati</taxon>
        <taxon>Thermodesulfobacteriota</taxon>
        <taxon>Desulfarculia</taxon>
        <taxon>Desulfarculales</taxon>
        <taxon>Desulfarculaceae</taxon>
        <taxon>Desulfarculus</taxon>
    </lineage>
</organism>
<feature type="domain" description="TACO1/YebC-like N-terminal" evidence="8">
    <location>
        <begin position="5"/>
        <end position="76"/>
    </location>
</feature>
<dbReference type="GO" id="GO:0006355">
    <property type="term" value="P:regulation of DNA-templated transcription"/>
    <property type="evidence" value="ECO:0007669"/>
    <property type="project" value="UniProtKB-UniRule"/>
</dbReference>
<keyword evidence="3 6" id="KW-0805">Transcription regulation</keyword>
<evidence type="ECO:0000256" key="5">
    <source>
        <dbReference type="ARBA" id="ARBA00023163"/>
    </source>
</evidence>
<evidence type="ECO:0000313" key="9">
    <source>
        <dbReference type="EMBL" id="ADK86592.1"/>
    </source>
</evidence>
<dbReference type="EMBL" id="CP002085">
    <property type="protein sequence ID" value="ADK86592.1"/>
    <property type="molecule type" value="Genomic_DNA"/>
</dbReference>
<evidence type="ECO:0000313" key="10">
    <source>
        <dbReference type="Proteomes" id="UP000009047"/>
    </source>
</evidence>
<gene>
    <name evidence="9" type="ordered locus">Deba_3239</name>
</gene>
<dbReference type="NCBIfam" id="NF009044">
    <property type="entry name" value="PRK12378.1"/>
    <property type="match status" value="1"/>
</dbReference>
<dbReference type="Gene3D" id="3.30.70.980">
    <property type="match status" value="2"/>
</dbReference>
<evidence type="ECO:0000259" key="7">
    <source>
        <dbReference type="Pfam" id="PF01709"/>
    </source>
</evidence>
<dbReference type="InterPro" id="IPR049083">
    <property type="entry name" value="TACO1_YebC_N"/>
</dbReference>
<reference evidence="9 10" key="1">
    <citation type="journal article" date="2010" name="Stand. Genomic Sci.">
        <title>Complete genome sequence of Desulfarculus baarsii type strain (2st14).</title>
        <authorList>
            <person name="Sun H."/>
            <person name="Spring S."/>
            <person name="Lapidus A."/>
            <person name="Davenport K."/>
            <person name="Del Rio T.G."/>
            <person name="Tice H."/>
            <person name="Nolan M."/>
            <person name="Copeland A."/>
            <person name="Cheng J.F."/>
            <person name="Lucas S."/>
            <person name="Tapia R."/>
            <person name="Goodwin L."/>
            <person name="Pitluck S."/>
            <person name="Ivanova N."/>
            <person name="Pagani I."/>
            <person name="Mavromatis K."/>
            <person name="Ovchinnikova G."/>
            <person name="Pati A."/>
            <person name="Chen A."/>
            <person name="Palaniappan K."/>
            <person name="Hauser L."/>
            <person name="Chang Y.J."/>
            <person name="Jeffries C.D."/>
            <person name="Detter J.C."/>
            <person name="Han C."/>
            <person name="Rohde M."/>
            <person name="Brambilla E."/>
            <person name="Goker M."/>
            <person name="Woyke T."/>
            <person name="Bristow J."/>
            <person name="Eisen J.A."/>
            <person name="Markowitz V."/>
            <person name="Hugenholtz P."/>
            <person name="Kyrpides N.C."/>
            <person name="Klenk H.P."/>
            <person name="Land M."/>
        </authorList>
    </citation>
    <scope>NUCLEOTIDE SEQUENCE [LARGE SCALE GENOMIC DNA]</scope>
    <source>
        <strain evidence="10">ATCC 33931 / DSM 2075 / LMG 7858 / VKM B-1802 / 2st14</strain>
    </source>
</reference>
<proteinExistence type="inferred from homology"/>
<feature type="domain" description="TACO1/YebC-like second and third" evidence="7">
    <location>
        <begin position="82"/>
        <end position="238"/>
    </location>
</feature>
<dbReference type="PANTHER" id="PTHR12532:SF6">
    <property type="entry name" value="TRANSCRIPTIONAL REGULATORY PROTEIN YEBC-RELATED"/>
    <property type="match status" value="1"/>
</dbReference>
<evidence type="ECO:0000256" key="3">
    <source>
        <dbReference type="ARBA" id="ARBA00023015"/>
    </source>
</evidence>
<evidence type="ECO:0000256" key="2">
    <source>
        <dbReference type="ARBA" id="ARBA00022490"/>
    </source>
</evidence>
<keyword evidence="4 6" id="KW-0238">DNA-binding</keyword>
<dbReference type="SUPFAM" id="SSF75625">
    <property type="entry name" value="YebC-like"/>
    <property type="match status" value="1"/>
</dbReference>
<dbReference type="InterPro" id="IPR026564">
    <property type="entry name" value="Transcrip_reg_TACO1-like_dom3"/>
</dbReference>
<dbReference type="HOGENOM" id="CLU_062974_2_2_7"/>
<dbReference type="Pfam" id="PF01709">
    <property type="entry name" value="Transcrip_reg"/>
    <property type="match status" value="1"/>
</dbReference>
<dbReference type="InterPro" id="IPR017856">
    <property type="entry name" value="Integrase-like_N"/>
</dbReference>
<dbReference type="RefSeq" id="WP_013260028.1">
    <property type="nucleotide sequence ID" value="NC_014365.1"/>
</dbReference>
<comment type="similarity">
    <text evidence="1 6">Belongs to the TACO1 family.</text>
</comment>
<evidence type="ECO:0000256" key="6">
    <source>
        <dbReference type="HAMAP-Rule" id="MF_00693"/>
    </source>
</evidence>
<dbReference type="NCBIfam" id="TIGR01033">
    <property type="entry name" value="YebC/PmpR family DNA-binding transcriptional regulator"/>
    <property type="match status" value="1"/>
</dbReference>
<dbReference type="AlphaFoldDB" id="E1QM07"/>
<dbReference type="NCBIfam" id="NF001030">
    <property type="entry name" value="PRK00110.1"/>
    <property type="match status" value="1"/>
</dbReference>
<dbReference type="STRING" id="644282.Deba_3239"/>
<protein>
    <recommendedName>
        <fullName evidence="6">Probable transcriptional regulatory protein Deba_3239</fullName>
    </recommendedName>
</protein>
<evidence type="ECO:0000259" key="8">
    <source>
        <dbReference type="Pfam" id="PF20772"/>
    </source>
</evidence>
<dbReference type="HAMAP" id="MF_00693">
    <property type="entry name" value="Transcrip_reg_TACO1"/>
    <property type="match status" value="1"/>
</dbReference>
<accession>E1QM07</accession>
<sequence length="250" mass="26677">MSGHSKWSTIKRKKGAADAKRGQIFTRLMKEITVAARMGGGDIEGNSRLRSAVAAAKAQNMPKDNIERAIKKGTGELDGVSYEEIVYEGYGPGGVAFIIECLTDNKNRAAAEVRHILNKRGGSLGKNGAVSFMFEAKGVFSFDKAAVGEDQLMEVALEAGADDVSDEDDAWQVTCAPGAFSAVAAAFEAAGLQPQSAEFTKIATTTVDIKDPVEAGKVLKLFEALDDADDVQNVYSNFDIDDDVMAQLEQ</sequence>
<dbReference type="Gene3D" id="1.10.10.200">
    <property type="match status" value="1"/>
</dbReference>
<keyword evidence="2 6" id="KW-0963">Cytoplasm</keyword>
<comment type="subcellular location">
    <subcellularLocation>
        <location evidence="6">Cytoplasm</location>
    </subcellularLocation>
</comment>
<dbReference type="PANTHER" id="PTHR12532">
    <property type="entry name" value="TRANSLATIONAL ACTIVATOR OF CYTOCHROME C OXIDASE 1"/>
    <property type="match status" value="1"/>
</dbReference>
<dbReference type="OrthoDB" id="9781053at2"/>
<dbReference type="GO" id="GO:0005829">
    <property type="term" value="C:cytosol"/>
    <property type="evidence" value="ECO:0007669"/>
    <property type="project" value="TreeGrafter"/>
</dbReference>
<dbReference type="InterPro" id="IPR048300">
    <property type="entry name" value="TACO1_YebC-like_2nd/3rd_dom"/>
</dbReference>
<dbReference type="KEGG" id="dbr:Deba_3239"/>
<keyword evidence="10" id="KW-1185">Reference proteome</keyword>
<evidence type="ECO:0000256" key="1">
    <source>
        <dbReference type="ARBA" id="ARBA00008724"/>
    </source>
</evidence>
<dbReference type="FunFam" id="1.10.10.200:FF:000002">
    <property type="entry name" value="Probable transcriptional regulatory protein CLM62_37755"/>
    <property type="match status" value="1"/>
</dbReference>
<dbReference type="InterPro" id="IPR029072">
    <property type="entry name" value="YebC-like"/>
</dbReference>
<evidence type="ECO:0000256" key="4">
    <source>
        <dbReference type="ARBA" id="ARBA00023125"/>
    </source>
</evidence>
<dbReference type="Proteomes" id="UP000009047">
    <property type="component" value="Chromosome"/>
</dbReference>
<keyword evidence="5 6" id="KW-0804">Transcription</keyword>